<dbReference type="Proteomes" id="UP001596380">
    <property type="component" value="Unassembled WGS sequence"/>
</dbReference>
<dbReference type="EMBL" id="JBHSXS010000010">
    <property type="protein sequence ID" value="MFC6881936.1"/>
    <property type="molecule type" value="Genomic_DNA"/>
</dbReference>
<organism evidence="5 6">
    <name type="scientific">Actinomadura yumaensis</name>
    <dbReference type="NCBI Taxonomy" id="111807"/>
    <lineage>
        <taxon>Bacteria</taxon>
        <taxon>Bacillati</taxon>
        <taxon>Actinomycetota</taxon>
        <taxon>Actinomycetes</taxon>
        <taxon>Streptosporangiales</taxon>
        <taxon>Thermomonosporaceae</taxon>
        <taxon>Actinomadura</taxon>
    </lineage>
</organism>
<evidence type="ECO:0000313" key="6">
    <source>
        <dbReference type="Proteomes" id="UP001596380"/>
    </source>
</evidence>
<dbReference type="InterPro" id="IPR002734">
    <property type="entry name" value="RibDG_C"/>
</dbReference>
<gene>
    <name evidence="5" type="ORF">ACFQKB_19440</name>
</gene>
<dbReference type="PANTHER" id="PTHR38011">
    <property type="entry name" value="DIHYDROFOLATE REDUCTASE FAMILY PROTEIN (AFU_ORTHOLOGUE AFUA_8G06820)"/>
    <property type="match status" value="1"/>
</dbReference>
<evidence type="ECO:0000313" key="5">
    <source>
        <dbReference type="EMBL" id="MFC6881936.1"/>
    </source>
</evidence>
<feature type="domain" description="Bacterial bifunctional deaminase-reductase C-terminal" evidence="4">
    <location>
        <begin position="30"/>
        <end position="230"/>
    </location>
</feature>
<keyword evidence="2" id="KW-0521">NADP</keyword>
<keyword evidence="6" id="KW-1185">Reference proteome</keyword>
<dbReference type="RefSeq" id="WP_160823489.1">
    <property type="nucleotide sequence ID" value="NZ_JBHSXE010000001.1"/>
</dbReference>
<name>A0ABW2CM08_9ACTN</name>
<accession>A0ABW2CM08</accession>
<evidence type="ECO:0000256" key="2">
    <source>
        <dbReference type="ARBA" id="ARBA00022857"/>
    </source>
</evidence>
<proteinExistence type="predicted"/>
<dbReference type="Gene3D" id="3.40.430.10">
    <property type="entry name" value="Dihydrofolate Reductase, subunit A"/>
    <property type="match status" value="1"/>
</dbReference>
<comment type="pathway">
    <text evidence="1">Cofactor biosynthesis; riboflavin biosynthesis.</text>
</comment>
<protein>
    <submittedName>
        <fullName evidence="5">Pyrimidine reductase family protein</fullName>
    </submittedName>
</protein>
<evidence type="ECO:0000256" key="3">
    <source>
        <dbReference type="ARBA" id="ARBA00023002"/>
    </source>
</evidence>
<comment type="caution">
    <text evidence="5">The sequence shown here is derived from an EMBL/GenBank/DDBJ whole genome shotgun (WGS) entry which is preliminary data.</text>
</comment>
<dbReference type="InterPro" id="IPR024072">
    <property type="entry name" value="DHFR-like_dom_sf"/>
</dbReference>
<evidence type="ECO:0000256" key="1">
    <source>
        <dbReference type="ARBA" id="ARBA00005104"/>
    </source>
</evidence>
<sequence>MQRPDPVRPWSPADGPVRLAEAYAYPDSGPWLRANMISSLDGAATRDDRSGGLGGDADRRLFRLLRGLADAVVVGAGTVRAEGYGPVRPGGDGWDGLRAGRPPAPPLAIVSHALDLDFDAPVFTEAEPDARTIVLTTEAADPGRVRAARERADVIVAGRDLLDFRSAFEALNERGLRRLLCEGGPGVLAQITAAGLLDELCLTLSPMLVGGASPRILQGPPVAVTADLRPVQILESEGFLLLRYVRRPDGASPRA</sequence>
<reference evidence="6" key="1">
    <citation type="journal article" date="2019" name="Int. J. Syst. Evol. Microbiol.">
        <title>The Global Catalogue of Microorganisms (GCM) 10K type strain sequencing project: providing services to taxonomists for standard genome sequencing and annotation.</title>
        <authorList>
            <consortium name="The Broad Institute Genomics Platform"/>
            <consortium name="The Broad Institute Genome Sequencing Center for Infectious Disease"/>
            <person name="Wu L."/>
            <person name="Ma J."/>
        </authorList>
    </citation>
    <scope>NUCLEOTIDE SEQUENCE [LARGE SCALE GENOMIC DNA]</scope>
    <source>
        <strain evidence="6">JCM 3369</strain>
    </source>
</reference>
<evidence type="ECO:0000259" key="4">
    <source>
        <dbReference type="Pfam" id="PF01872"/>
    </source>
</evidence>
<keyword evidence="3" id="KW-0560">Oxidoreductase</keyword>
<dbReference type="PANTHER" id="PTHR38011:SF7">
    <property type="entry name" value="2,5-DIAMINO-6-RIBOSYLAMINO-4(3H)-PYRIMIDINONE 5'-PHOSPHATE REDUCTASE"/>
    <property type="match status" value="1"/>
</dbReference>
<dbReference type="SUPFAM" id="SSF53597">
    <property type="entry name" value="Dihydrofolate reductase-like"/>
    <property type="match status" value="1"/>
</dbReference>
<dbReference type="InterPro" id="IPR050765">
    <property type="entry name" value="Riboflavin_Biosynth_HTPR"/>
</dbReference>
<dbReference type="Pfam" id="PF01872">
    <property type="entry name" value="RibD_C"/>
    <property type="match status" value="1"/>
</dbReference>